<dbReference type="PANTHER" id="PTHR31181">
    <property type="entry name" value="EGG CELL-SECRETED PROTEIN 1.4"/>
    <property type="match status" value="1"/>
</dbReference>
<dbReference type="Proteomes" id="UP001558713">
    <property type="component" value="Unassembled WGS sequence"/>
</dbReference>
<feature type="chain" id="PRO_5044882484" description="Prolamin-like domain-containing protein" evidence="3">
    <location>
        <begin position="28"/>
        <end position="124"/>
    </location>
</feature>
<evidence type="ECO:0000313" key="6">
    <source>
        <dbReference type="Proteomes" id="UP001558713"/>
    </source>
</evidence>
<dbReference type="AlphaFoldDB" id="A0ABD1AGR4"/>
<organism evidence="5 6">
    <name type="scientific">Cardamine amara subsp. amara</name>
    <dbReference type="NCBI Taxonomy" id="228776"/>
    <lineage>
        <taxon>Eukaryota</taxon>
        <taxon>Viridiplantae</taxon>
        <taxon>Streptophyta</taxon>
        <taxon>Embryophyta</taxon>
        <taxon>Tracheophyta</taxon>
        <taxon>Spermatophyta</taxon>
        <taxon>Magnoliopsida</taxon>
        <taxon>eudicotyledons</taxon>
        <taxon>Gunneridae</taxon>
        <taxon>Pentapetalae</taxon>
        <taxon>rosids</taxon>
        <taxon>malvids</taxon>
        <taxon>Brassicales</taxon>
        <taxon>Brassicaceae</taxon>
        <taxon>Cardamineae</taxon>
        <taxon>Cardamine</taxon>
    </lineage>
</organism>
<dbReference type="EMBL" id="JBANAX010000510">
    <property type="protein sequence ID" value="KAL1205948.1"/>
    <property type="molecule type" value="Genomic_DNA"/>
</dbReference>
<proteinExistence type="predicted"/>
<protein>
    <recommendedName>
        <fullName evidence="4">Prolamin-like domain-containing protein</fullName>
    </recommendedName>
</protein>
<evidence type="ECO:0000256" key="1">
    <source>
        <dbReference type="ARBA" id="ARBA00022729"/>
    </source>
</evidence>
<gene>
    <name evidence="5" type="ORF">V5N11_018026</name>
</gene>
<dbReference type="InterPro" id="IPR008502">
    <property type="entry name" value="Prolamin-like"/>
</dbReference>
<evidence type="ECO:0000313" key="5">
    <source>
        <dbReference type="EMBL" id="KAL1205948.1"/>
    </source>
</evidence>
<feature type="signal peptide" evidence="3">
    <location>
        <begin position="1"/>
        <end position="27"/>
    </location>
</feature>
<name>A0ABD1AGR4_CARAN</name>
<keyword evidence="6" id="KW-1185">Reference proteome</keyword>
<feature type="domain" description="Prolamin-like" evidence="4">
    <location>
        <begin position="52"/>
        <end position="118"/>
    </location>
</feature>
<accession>A0ABD1AGR4</accession>
<feature type="compositionally biased region" description="Polar residues" evidence="2">
    <location>
        <begin position="31"/>
        <end position="46"/>
    </location>
</feature>
<keyword evidence="1 3" id="KW-0732">Signal</keyword>
<evidence type="ECO:0000259" key="4">
    <source>
        <dbReference type="Pfam" id="PF05617"/>
    </source>
</evidence>
<sequence length="124" mass="13484">METKQMKVMFLFLSVIMALLCRHQSEAQAPIQSETQAPIQSETQAPVPSPDECFTPIKTVKGCLDAVKDAFKGHFKGLGKECCQVIASIDDGCLPIIFPGKPFIVFLVKAACNIKAACDFKGCM</sequence>
<feature type="region of interest" description="Disordered" evidence="2">
    <location>
        <begin position="31"/>
        <end position="50"/>
    </location>
</feature>
<dbReference type="PANTHER" id="PTHR31181:SF81">
    <property type="entry name" value="ECA1 GAMETOGENESIS FAMILY PROTEIN-RELATED"/>
    <property type="match status" value="1"/>
</dbReference>
<comment type="caution">
    <text evidence="5">The sequence shown here is derived from an EMBL/GenBank/DDBJ whole genome shotgun (WGS) entry which is preliminary data.</text>
</comment>
<dbReference type="Pfam" id="PF05617">
    <property type="entry name" value="Prolamin_like"/>
    <property type="match status" value="1"/>
</dbReference>
<evidence type="ECO:0000256" key="3">
    <source>
        <dbReference type="SAM" id="SignalP"/>
    </source>
</evidence>
<evidence type="ECO:0000256" key="2">
    <source>
        <dbReference type="SAM" id="MobiDB-lite"/>
    </source>
</evidence>
<reference evidence="5 6" key="1">
    <citation type="submission" date="2024-04" db="EMBL/GenBank/DDBJ databases">
        <title>Genome assembly C_amara_ONT_v2.</title>
        <authorList>
            <person name="Yant L."/>
            <person name="Moore C."/>
            <person name="Slenker M."/>
        </authorList>
    </citation>
    <scope>NUCLEOTIDE SEQUENCE [LARGE SCALE GENOMIC DNA]</scope>
    <source>
        <tissue evidence="5">Leaf</tissue>
    </source>
</reference>